<dbReference type="InterPro" id="IPR036249">
    <property type="entry name" value="Thioredoxin-like_sf"/>
</dbReference>
<organism evidence="3 4">
    <name type="scientific">Panacagrimonas perspica</name>
    <dbReference type="NCBI Taxonomy" id="381431"/>
    <lineage>
        <taxon>Bacteria</taxon>
        <taxon>Pseudomonadati</taxon>
        <taxon>Pseudomonadota</taxon>
        <taxon>Gammaproteobacteria</taxon>
        <taxon>Nevskiales</taxon>
        <taxon>Nevskiaceae</taxon>
        <taxon>Panacagrimonas</taxon>
    </lineage>
</organism>
<dbReference type="CDD" id="cd02969">
    <property type="entry name" value="PRX_like1"/>
    <property type="match status" value="1"/>
</dbReference>
<dbReference type="PANTHER" id="PTHR43640:SF1">
    <property type="entry name" value="THIOREDOXIN-DEPENDENT PEROXIREDOXIN"/>
    <property type="match status" value="1"/>
</dbReference>
<dbReference type="GO" id="GO:0016491">
    <property type="term" value="F:oxidoreductase activity"/>
    <property type="evidence" value="ECO:0007669"/>
    <property type="project" value="InterPro"/>
</dbReference>
<evidence type="ECO:0000259" key="2">
    <source>
        <dbReference type="PROSITE" id="PS51352"/>
    </source>
</evidence>
<dbReference type="PROSITE" id="PS51352">
    <property type="entry name" value="THIOREDOXIN_2"/>
    <property type="match status" value="1"/>
</dbReference>
<dbReference type="InterPro" id="IPR013766">
    <property type="entry name" value="Thioredoxin_domain"/>
</dbReference>
<dbReference type="Proteomes" id="UP000295341">
    <property type="component" value="Unassembled WGS sequence"/>
</dbReference>
<gene>
    <name evidence="3" type="ORF">DFR24_4544</name>
</gene>
<feature type="chain" id="PRO_5030099479" evidence="1">
    <location>
        <begin position="27"/>
        <end position="205"/>
    </location>
</feature>
<dbReference type="OrthoDB" id="9781543at2"/>
<feature type="domain" description="Thioredoxin" evidence="2">
    <location>
        <begin position="28"/>
        <end position="183"/>
    </location>
</feature>
<evidence type="ECO:0000313" key="3">
    <source>
        <dbReference type="EMBL" id="TDU24279.1"/>
    </source>
</evidence>
<reference evidence="3 4" key="1">
    <citation type="submission" date="2019-03" db="EMBL/GenBank/DDBJ databases">
        <title>Genomic Encyclopedia of Type Strains, Phase IV (KMG-IV): sequencing the most valuable type-strain genomes for metagenomic binning, comparative biology and taxonomic classification.</title>
        <authorList>
            <person name="Goeker M."/>
        </authorList>
    </citation>
    <scope>NUCLEOTIDE SEQUENCE [LARGE SCALE GENOMIC DNA]</scope>
    <source>
        <strain evidence="3 4">DSM 26377</strain>
    </source>
</reference>
<dbReference type="GO" id="GO:0016209">
    <property type="term" value="F:antioxidant activity"/>
    <property type="evidence" value="ECO:0007669"/>
    <property type="project" value="InterPro"/>
</dbReference>
<evidence type="ECO:0000313" key="4">
    <source>
        <dbReference type="Proteomes" id="UP000295341"/>
    </source>
</evidence>
<keyword evidence="1" id="KW-0732">Signal</keyword>
<dbReference type="SUPFAM" id="SSF52833">
    <property type="entry name" value="Thioredoxin-like"/>
    <property type="match status" value="1"/>
</dbReference>
<feature type="signal peptide" evidence="1">
    <location>
        <begin position="1"/>
        <end position="26"/>
    </location>
</feature>
<sequence>MSLLHSFKSAGLAGVVALAMSGAAHAVPKVGEPAPDFTAPGANGKPVKLSDLKGKYVVLEWTNEGCPFVQKHYKSGNMQGLQKEFTGKDVAWITVFSSRVGAQGHVDAEGAKKFQADFKTASTAMVLDDAGTIGKLYDAKTTPNMFVVDPAGKLIYSGAIDDTPSADAADIPKSKNLVQLALNESMAGKPVTTPVTKPYGCSVKY</sequence>
<name>A0A4R7NU75_9GAMM</name>
<dbReference type="RefSeq" id="WP_133883694.1">
    <property type="nucleotide sequence ID" value="NZ_MWIN01000003.1"/>
</dbReference>
<proteinExistence type="predicted"/>
<accession>A0A4R7NU75</accession>
<dbReference type="PANTHER" id="PTHR43640">
    <property type="entry name" value="OS07G0260300 PROTEIN"/>
    <property type="match status" value="1"/>
</dbReference>
<dbReference type="Pfam" id="PF00578">
    <property type="entry name" value="AhpC-TSA"/>
    <property type="match status" value="1"/>
</dbReference>
<evidence type="ECO:0000256" key="1">
    <source>
        <dbReference type="SAM" id="SignalP"/>
    </source>
</evidence>
<keyword evidence="4" id="KW-1185">Reference proteome</keyword>
<dbReference type="EMBL" id="SOBT01000012">
    <property type="protein sequence ID" value="TDU24279.1"/>
    <property type="molecule type" value="Genomic_DNA"/>
</dbReference>
<dbReference type="InterPro" id="IPR047262">
    <property type="entry name" value="PRX-like1"/>
</dbReference>
<comment type="caution">
    <text evidence="3">The sequence shown here is derived from an EMBL/GenBank/DDBJ whole genome shotgun (WGS) entry which is preliminary data.</text>
</comment>
<dbReference type="AlphaFoldDB" id="A0A4R7NU75"/>
<dbReference type="InterPro" id="IPR000866">
    <property type="entry name" value="AhpC/TSA"/>
</dbReference>
<dbReference type="Gene3D" id="3.40.30.10">
    <property type="entry name" value="Glutaredoxin"/>
    <property type="match status" value="1"/>
</dbReference>
<protein>
    <submittedName>
        <fullName evidence="3">Peroxiredoxin</fullName>
    </submittedName>
</protein>